<accession>A0AAV2FWK9</accession>
<feature type="domain" description="Bifunctional inhibitor/plant lipid transfer protein/seed storage helical" evidence="2">
    <location>
        <begin position="25"/>
        <end position="115"/>
    </location>
</feature>
<evidence type="ECO:0000259" key="2">
    <source>
        <dbReference type="Pfam" id="PF14368"/>
    </source>
</evidence>
<keyword evidence="1" id="KW-0732">Signal</keyword>
<dbReference type="EMBL" id="OZ034820">
    <property type="protein sequence ID" value="CAL1402706.1"/>
    <property type="molecule type" value="Genomic_DNA"/>
</dbReference>
<dbReference type="AlphaFoldDB" id="A0AAV2FWK9"/>
<sequence length="121" mass="12961">MITFSRVLLLVVAVAICLQANPSQAIRPASASDPACNSYQQALSGSCMDYFTGKTDGDHVPPQCCQVLAAYTSKLGTKGEKQQACKCSHDLFTASGVKQDRLYKVPTDCKLPVQADCSKIN</sequence>
<dbReference type="Gene3D" id="1.10.110.10">
    <property type="entry name" value="Plant lipid-transfer and hydrophobic proteins"/>
    <property type="match status" value="1"/>
</dbReference>
<dbReference type="SUPFAM" id="SSF47699">
    <property type="entry name" value="Bifunctional inhibitor/lipid-transfer protein/seed storage 2S albumin"/>
    <property type="match status" value="1"/>
</dbReference>
<gene>
    <name evidence="3" type="ORF">LTRI10_LOCUS42689</name>
</gene>
<proteinExistence type="predicted"/>
<dbReference type="Proteomes" id="UP001497516">
    <property type="component" value="Chromosome 7"/>
</dbReference>
<reference evidence="3 4" key="1">
    <citation type="submission" date="2024-04" db="EMBL/GenBank/DDBJ databases">
        <authorList>
            <person name="Fracassetti M."/>
        </authorList>
    </citation>
    <scope>NUCLEOTIDE SEQUENCE [LARGE SCALE GENOMIC DNA]</scope>
</reference>
<evidence type="ECO:0000313" key="4">
    <source>
        <dbReference type="Proteomes" id="UP001497516"/>
    </source>
</evidence>
<feature type="signal peptide" evidence="1">
    <location>
        <begin position="1"/>
        <end position="25"/>
    </location>
</feature>
<dbReference type="Pfam" id="PF14368">
    <property type="entry name" value="LTP_2"/>
    <property type="match status" value="1"/>
</dbReference>
<protein>
    <recommendedName>
        <fullName evidence="2">Bifunctional inhibitor/plant lipid transfer protein/seed storage helical domain-containing protein</fullName>
    </recommendedName>
</protein>
<name>A0AAV2FWK9_9ROSI</name>
<dbReference type="InterPro" id="IPR036312">
    <property type="entry name" value="Bifun_inhib/LTP/seed_sf"/>
</dbReference>
<organism evidence="3 4">
    <name type="scientific">Linum trigynum</name>
    <dbReference type="NCBI Taxonomy" id="586398"/>
    <lineage>
        <taxon>Eukaryota</taxon>
        <taxon>Viridiplantae</taxon>
        <taxon>Streptophyta</taxon>
        <taxon>Embryophyta</taxon>
        <taxon>Tracheophyta</taxon>
        <taxon>Spermatophyta</taxon>
        <taxon>Magnoliopsida</taxon>
        <taxon>eudicotyledons</taxon>
        <taxon>Gunneridae</taxon>
        <taxon>Pentapetalae</taxon>
        <taxon>rosids</taxon>
        <taxon>fabids</taxon>
        <taxon>Malpighiales</taxon>
        <taxon>Linaceae</taxon>
        <taxon>Linum</taxon>
    </lineage>
</organism>
<evidence type="ECO:0000313" key="3">
    <source>
        <dbReference type="EMBL" id="CAL1402706.1"/>
    </source>
</evidence>
<evidence type="ECO:0000256" key="1">
    <source>
        <dbReference type="SAM" id="SignalP"/>
    </source>
</evidence>
<feature type="chain" id="PRO_5043404901" description="Bifunctional inhibitor/plant lipid transfer protein/seed storage helical domain-containing protein" evidence="1">
    <location>
        <begin position="26"/>
        <end position="121"/>
    </location>
</feature>
<keyword evidence="4" id="KW-1185">Reference proteome</keyword>
<dbReference type="InterPro" id="IPR016140">
    <property type="entry name" value="Bifunc_inhib/LTP/seed_store"/>
</dbReference>